<evidence type="ECO:0000313" key="4">
    <source>
        <dbReference type="Proteomes" id="UP000012045"/>
    </source>
</evidence>
<evidence type="ECO:0000256" key="1">
    <source>
        <dbReference type="SAM" id="MobiDB-lite"/>
    </source>
</evidence>
<dbReference type="InterPro" id="IPR013087">
    <property type="entry name" value="Znf_C2H2_type"/>
</dbReference>
<proteinExistence type="predicted"/>
<dbReference type="Proteomes" id="UP000012045">
    <property type="component" value="Unassembled WGS sequence"/>
</dbReference>
<dbReference type="AlphaFoldDB" id="M7UJ20"/>
<dbReference type="Pfam" id="PF05551">
    <property type="entry name" value="zf-His_Me_endon"/>
    <property type="match status" value="1"/>
</dbReference>
<evidence type="ECO:0000313" key="3">
    <source>
        <dbReference type="EMBL" id="EMR83547.1"/>
    </source>
</evidence>
<feature type="compositionally biased region" description="Polar residues" evidence="1">
    <location>
        <begin position="24"/>
        <end position="33"/>
    </location>
</feature>
<dbReference type="EMBL" id="KB707998">
    <property type="protein sequence ID" value="EMR83547.1"/>
    <property type="molecule type" value="Genomic_DNA"/>
</dbReference>
<feature type="compositionally biased region" description="Basic residues" evidence="1">
    <location>
        <begin position="41"/>
        <end position="66"/>
    </location>
</feature>
<name>M7UJ20_BOTF1</name>
<dbReference type="OrthoDB" id="10608092at2759"/>
<reference evidence="4" key="1">
    <citation type="journal article" date="2013" name="Genome Announc.">
        <title>Draft genome sequence of Botrytis cinerea BcDW1, inoculum for noble rot of grape berries.</title>
        <authorList>
            <person name="Blanco-Ulate B."/>
            <person name="Allen G."/>
            <person name="Powell A.L."/>
            <person name="Cantu D."/>
        </authorList>
    </citation>
    <scope>NUCLEOTIDE SEQUENCE [LARGE SCALE GENOMIC DNA]</scope>
    <source>
        <strain evidence="4">BcDW1</strain>
    </source>
</reference>
<sequence>MIITNIFKWFRSSLAGGSEPQKPSEGTSQAHSKTPQDKKFQHNKHQHNKQQNKKPRNRTKKPRHPAVLLKRKLKNEAFYARKAAEAEAKRKTEEEADEHLVAQNNNPDEMDLGEPNTSEHAGENFAIIIYSPLLIKTGNNTQIKNKQPEIIDLVSSDDESLEIKKEHQQPSRVSTSSGFANRLASLPTKSTKSSVLLPGRLTKFIPLTIIPGKPPILASFASPRVSSASSLANTRSLSSGKPNRPTVEIDQLLGNQAKGAASNTLSGPMSAYRTIYAPINPLSFKAISQSAQELFKHRILVDETFAWANNRFTNVPTPLEIDDSIKHAIAKKYRQSDDEFYCKASYLEENAEMLHKVAIIFEVNSALNGESCLQTKLATRSPQHLRCEFNCKYPFLHRHDKKWVMYFHVAIYYGVQLHLNRLDINEVAWLLENLSISHLCGTEHCLVATHLIPEIFSHSWDRRACHEIDFTKPCYHLPTCLVGQRVNNRLIQFRVPDPRPETWFNVYNDDYYEAPDEFKDFLYPIIEDIPDRWWNHAPHSIAQQDSRPGPAIQPNSRPNLQVAVRRTGHAGFVPDSALHQPEQVSQHTGSIPGPVNQQSRGVDIELNLESVLRHTQSYVTIKRDEYEQNFVMFDVRGKRWSTFDAFNADTNILPTADYLPYNCLKCKENPWHLSRRALVAHYRSAHQFKLIFSKNSFSQASTNILPYRCQLCKNMYSDRNVLKQHVVSKHFCANGEIRM</sequence>
<evidence type="ECO:0000259" key="2">
    <source>
        <dbReference type="PROSITE" id="PS00028"/>
    </source>
</evidence>
<dbReference type="PROSITE" id="PS00028">
    <property type="entry name" value="ZINC_FINGER_C2H2_1"/>
    <property type="match status" value="1"/>
</dbReference>
<feature type="region of interest" description="Disordered" evidence="1">
    <location>
        <begin position="88"/>
        <end position="118"/>
    </location>
</feature>
<dbReference type="HOGENOM" id="CLU_387310_0_0_1"/>
<gene>
    <name evidence="3" type="ORF">BcDW1_7813</name>
</gene>
<feature type="region of interest" description="Disordered" evidence="1">
    <location>
        <begin position="14"/>
        <end position="66"/>
    </location>
</feature>
<dbReference type="InterPro" id="IPR008704">
    <property type="entry name" value="Endonuclease_Zinc-binding_loop"/>
</dbReference>
<feature type="domain" description="C2H2-type" evidence="2">
    <location>
        <begin position="709"/>
        <end position="730"/>
    </location>
</feature>
<dbReference type="SMART" id="SM00355">
    <property type="entry name" value="ZnF_C2H2"/>
    <property type="match status" value="2"/>
</dbReference>
<accession>M7UJ20</accession>
<organism evidence="3 4">
    <name type="scientific">Botryotinia fuckeliana (strain BcDW1)</name>
    <name type="common">Noble rot fungus</name>
    <name type="synonym">Botrytis cinerea</name>
    <dbReference type="NCBI Taxonomy" id="1290391"/>
    <lineage>
        <taxon>Eukaryota</taxon>
        <taxon>Fungi</taxon>
        <taxon>Dikarya</taxon>
        <taxon>Ascomycota</taxon>
        <taxon>Pezizomycotina</taxon>
        <taxon>Leotiomycetes</taxon>
        <taxon>Helotiales</taxon>
        <taxon>Sclerotiniaceae</taxon>
        <taxon>Botrytis</taxon>
    </lineage>
</organism>
<protein>
    <recommendedName>
        <fullName evidence="2">C2H2-type domain-containing protein</fullName>
    </recommendedName>
</protein>